<comment type="caution">
    <text evidence="1">The sequence shown here is derived from an EMBL/GenBank/DDBJ whole genome shotgun (WGS) entry which is preliminary data.</text>
</comment>
<evidence type="ECO:0000313" key="1">
    <source>
        <dbReference type="EMBL" id="NMG05129.1"/>
    </source>
</evidence>
<accession>A0A972FE75</accession>
<evidence type="ECO:0000313" key="2">
    <source>
        <dbReference type="Proteomes" id="UP000599523"/>
    </source>
</evidence>
<sequence>MATDNKPKTLHYRRAQFLTPTRTLEDLLSAALKVNSLVANRIEKLTTAGDCRLINHTTNRRGLLCGNLITYEHGTNKLFLTVDGNLTAFPVAQVAPPELPNKKQTEFLDSILYFGVRGNHVVLMQSSGLKGKQLELYLNWFLSACGVLGTHNRLELVDHPPRVTTDQLASRPVKKVSYVSAMAHETVPDTPPSPTEVKKEKKLRLTPVGRAVDILKAAIGIKEFERLKLDDALDGNLQVSLEVTYQRTTTQEGQKVINDIARALRNVDGDDISVQVPGLGTLKGDDLKLSKPILVACHNGHVDMPELFDEMHSWLLGLAEGDFLKDEKGPLTEQVPLNASLIASTGAVPA</sequence>
<protein>
    <submittedName>
        <fullName evidence="1">Uncharacterized protein</fullName>
    </submittedName>
</protein>
<dbReference type="RefSeq" id="WP_168954120.1">
    <property type="nucleotide sequence ID" value="NZ_CAWPHM010000128.1"/>
</dbReference>
<dbReference type="EMBL" id="WTVM01000215">
    <property type="protein sequence ID" value="NMG05129.1"/>
    <property type="molecule type" value="Genomic_DNA"/>
</dbReference>
<dbReference type="AlphaFoldDB" id="A0A972FE75"/>
<organism evidence="1 2">
    <name type="scientific">Azoarcus taiwanensis</name>
    <dbReference type="NCBI Taxonomy" id="666964"/>
    <lineage>
        <taxon>Bacteria</taxon>
        <taxon>Pseudomonadati</taxon>
        <taxon>Pseudomonadota</taxon>
        <taxon>Betaproteobacteria</taxon>
        <taxon>Rhodocyclales</taxon>
        <taxon>Zoogloeaceae</taxon>
        <taxon>Azoarcus</taxon>
    </lineage>
</organism>
<proteinExistence type="predicted"/>
<keyword evidence="2" id="KW-1185">Reference proteome</keyword>
<name>A0A972FE75_9RHOO</name>
<gene>
    <name evidence="1" type="ORF">GPA21_19505</name>
</gene>
<reference evidence="1" key="1">
    <citation type="submission" date="2019-12" db="EMBL/GenBank/DDBJ databases">
        <title>Comparative genomics gives insights into the taxonomy of the Azoarcus-Aromatoleum group and reveals separate origins of nif in the plant-associated Azoarcus and non-plant-associated Aromatoleum sub-groups.</title>
        <authorList>
            <person name="Lafos M."/>
            <person name="Maluk M."/>
            <person name="Batista M."/>
            <person name="Junghare M."/>
            <person name="Carmona M."/>
            <person name="Faoro H."/>
            <person name="Cruz L.M."/>
            <person name="Battistoni F."/>
            <person name="De Souza E."/>
            <person name="Pedrosa F."/>
            <person name="Chen W.-M."/>
            <person name="Poole P.S."/>
            <person name="Dixon R.A."/>
            <person name="James E.K."/>
        </authorList>
    </citation>
    <scope>NUCLEOTIDE SEQUENCE</scope>
    <source>
        <strain evidence="1">NSC3</strain>
    </source>
</reference>
<dbReference type="Proteomes" id="UP000599523">
    <property type="component" value="Unassembled WGS sequence"/>
</dbReference>